<comment type="caution">
    <text evidence="3">The sequence shown here is derived from an EMBL/GenBank/DDBJ whole genome shotgun (WGS) entry which is preliminary data.</text>
</comment>
<dbReference type="PANTHER" id="PTHR46507:SF3">
    <property type="entry name" value="AFADIN- AND ALPHA-ACTININ-BINDING PROTEIN-LIKE"/>
    <property type="match status" value="1"/>
</dbReference>
<gene>
    <name evidence="3" type="ORF">Q5P01_026272</name>
</gene>
<reference evidence="3" key="1">
    <citation type="submission" date="2023-07" db="EMBL/GenBank/DDBJ databases">
        <title>Chromosome-level Genome Assembly of Striped Snakehead (Channa striata).</title>
        <authorList>
            <person name="Liu H."/>
        </authorList>
    </citation>
    <scope>NUCLEOTIDE SEQUENCE</scope>
    <source>
        <strain evidence="3">Gz</strain>
        <tissue evidence="3">Muscle</tissue>
    </source>
</reference>
<feature type="region of interest" description="Disordered" evidence="2">
    <location>
        <begin position="98"/>
        <end position="125"/>
    </location>
</feature>
<proteinExistence type="predicted"/>
<sequence>MASRFGQRRLGKCQDYSDSYLLRDPYCWANQEDQGEHGTSLRMEEMNEQVARLQDMLKCERTKCTRLQLRCNQQEAELRRREQHCNRLKERLSQLTDRHKEKGPSIEVLNFPPGARGKREQPIRSFRSTARQEEATLRLMLERREAELREAMKLRHSLTTLLHALRVNMEQTLKHMVEVQDEAQIEDKSLDQAEVLLGDHVTGGVVLSWRQVQKTLSEVLPNGHAGVGTDHDKLLAQLETELKETQQLVRLQQQQLQDSLASPLPTELADSYLLEEWERLQMRLVELDYQRRTFERERQSFTEAAIRLSRERHEFEQQRAFLVKQQYLCASPVFGKEAQTQNRRESTVLNSSGVGPTSISGCLPMTPSSTSAFSDLHQERFSIQTPSTPELYSALNLSYNCRPRAVDHHLETWDRAADGIVHTPQAPHLDWSF</sequence>
<accession>A0AA88LGY8</accession>
<keyword evidence="1" id="KW-0175">Coiled coil</keyword>
<evidence type="ECO:0000256" key="2">
    <source>
        <dbReference type="SAM" id="MobiDB-lite"/>
    </source>
</evidence>
<dbReference type="GO" id="GO:0034451">
    <property type="term" value="C:centriolar satellite"/>
    <property type="evidence" value="ECO:0007669"/>
    <property type="project" value="TreeGrafter"/>
</dbReference>
<evidence type="ECO:0000256" key="1">
    <source>
        <dbReference type="SAM" id="Coils"/>
    </source>
</evidence>
<dbReference type="EMBL" id="JAUPFM010000022">
    <property type="protein sequence ID" value="KAK2815805.1"/>
    <property type="molecule type" value="Genomic_DNA"/>
</dbReference>
<evidence type="ECO:0008006" key="5">
    <source>
        <dbReference type="Google" id="ProtNLM"/>
    </source>
</evidence>
<name>A0AA88LGY8_CHASR</name>
<dbReference type="PANTHER" id="PTHR46507">
    <property type="entry name" value="AFADIN- AND ALPHA-ACTININ-BINDING PROTEIN"/>
    <property type="match status" value="1"/>
</dbReference>
<dbReference type="GO" id="GO:0035735">
    <property type="term" value="P:intraciliary transport involved in cilium assembly"/>
    <property type="evidence" value="ECO:0007669"/>
    <property type="project" value="TreeGrafter"/>
</dbReference>
<protein>
    <recommendedName>
        <fullName evidence="5">Afadin- and alpha-actinin-binding protein-like</fullName>
    </recommendedName>
</protein>
<dbReference type="GO" id="GO:0036064">
    <property type="term" value="C:ciliary basal body"/>
    <property type="evidence" value="ECO:0007669"/>
    <property type="project" value="TreeGrafter"/>
</dbReference>
<feature type="coiled-coil region" evidence="1">
    <location>
        <begin position="43"/>
        <end position="98"/>
    </location>
</feature>
<evidence type="ECO:0000313" key="3">
    <source>
        <dbReference type="EMBL" id="KAK2815805.1"/>
    </source>
</evidence>
<dbReference type="AlphaFoldDB" id="A0AA88LGY8"/>
<dbReference type="InterPro" id="IPR052300">
    <property type="entry name" value="Adhesion_Centrosome_assoc"/>
</dbReference>
<evidence type="ECO:0000313" key="4">
    <source>
        <dbReference type="Proteomes" id="UP001187415"/>
    </source>
</evidence>
<organism evidence="3 4">
    <name type="scientific">Channa striata</name>
    <name type="common">Snakehead murrel</name>
    <name type="synonym">Ophicephalus striatus</name>
    <dbReference type="NCBI Taxonomy" id="64152"/>
    <lineage>
        <taxon>Eukaryota</taxon>
        <taxon>Metazoa</taxon>
        <taxon>Chordata</taxon>
        <taxon>Craniata</taxon>
        <taxon>Vertebrata</taxon>
        <taxon>Euteleostomi</taxon>
        <taxon>Actinopterygii</taxon>
        <taxon>Neopterygii</taxon>
        <taxon>Teleostei</taxon>
        <taxon>Neoteleostei</taxon>
        <taxon>Acanthomorphata</taxon>
        <taxon>Anabantaria</taxon>
        <taxon>Anabantiformes</taxon>
        <taxon>Channoidei</taxon>
        <taxon>Channidae</taxon>
        <taxon>Channa</taxon>
    </lineage>
</organism>
<keyword evidence="4" id="KW-1185">Reference proteome</keyword>
<dbReference type="Proteomes" id="UP001187415">
    <property type="component" value="Unassembled WGS sequence"/>
</dbReference>